<feature type="region of interest" description="Disordered" evidence="1">
    <location>
        <begin position="98"/>
        <end position="156"/>
    </location>
</feature>
<proteinExistence type="predicted"/>
<dbReference type="InterPro" id="IPR028271">
    <property type="entry name" value="RAMAC"/>
</dbReference>
<protein>
    <submittedName>
        <fullName evidence="2">Uncharacterized protein</fullName>
    </submittedName>
</protein>
<dbReference type="GO" id="GO:0031533">
    <property type="term" value="C:mRNA capping enzyme complex"/>
    <property type="evidence" value="ECO:0007669"/>
    <property type="project" value="InterPro"/>
</dbReference>
<evidence type="ECO:0000256" key="1">
    <source>
        <dbReference type="SAM" id="MobiDB-lite"/>
    </source>
</evidence>
<dbReference type="EMBL" id="CAKAEH010001490">
    <property type="protein sequence ID" value="CAG9536828.1"/>
    <property type="molecule type" value="Genomic_DNA"/>
</dbReference>
<accession>A0A8J2M766</accession>
<feature type="compositionally biased region" description="Polar residues" evidence="1">
    <location>
        <begin position="11"/>
        <end position="24"/>
    </location>
</feature>
<comment type="caution">
    <text evidence="2">The sequence shown here is derived from an EMBL/GenBank/DDBJ whole genome shotgun (WGS) entry which is preliminary data.</text>
</comment>
<organism evidence="2 3">
    <name type="scientific">Cercopithifilaria johnstoni</name>
    <dbReference type="NCBI Taxonomy" id="2874296"/>
    <lineage>
        <taxon>Eukaryota</taxon>
        <taxon>Metazoa</taxon>
        <taxon>Ecdysozoa</taxon>
        <taxon>Nematoda</taxon>
        <taxon>Chromadorea</taxon>
        <taxon>Rhabditida</taxon>
        <taxon>Spirurina</taxon>
        <taxon>Spiruromorpha</taxon>
        <taxon>Filarioidea</taxon>
        <taxon>Onchocercidae</taxon>
        <taxon>Cercopithifilaria</taxon>
    </lineage>
</organism>
<sequence>MSDPERRVVTTIPSSDNGSGACNIQICPSTQELSSSNSELRGSPDLTDFVNQRTEDELNELFANRYTMANKLYAEVANGFPDPIIVCPWSKRPKRKFDYISRQRRPSRGESKRNVGSEWQSSRGNPNYNPYTTQESKKRCNPFTDHVFYPGKTKKT</sequence>
<evidence type="ECO:0000313" key="3">
    <source>
        <dbReference type="Proteomes" id="UP000746747"/>
    </source>
</evidence>
<gene>
    <name evidence="2" type="ORF">CJOHNSTONI_LOCUS6707</name>
</gene>
<keyword evidence="3" id="KW-1185">Reference proteome</keyword>
<dbReference type="OrthoDB" id="5875297at2759"/>
<feature type="compositionally biased region" description="Basic and acidic residues" evidence="1">
    <location>
        <begin position="98"/>
        <end position="115"/>
    </location>
</feature>
<name>A0A8J2M766_9BILA</name>
<feature type="region of interest" description="Disordered" evidence="1">
    <location>
        <begin position="1"/>
        <end position="24"/>
    </location>
</feature>
<reference evidence="2" key="1">
    <citation type="submission" date="2021-09" db="EMBL/GenBank/DDBJ databases">
        <authorList>
            <consortium name="Pathogen Informatics"/>
        </authorList>
    </citation>
    <scope>NUCLEOTIDE SEQUENCE</scope>
</reference>
<feature type="compositionally biased region" description="Polar residues" evidence="1">
    <location>
        <begin position="117"/>
        <end position="134"/>
    </location>
</feature>
<dbReference type="AlphaFoldDB" id="A0A8J2M766"/>
<dbReference type="GO" id="GO:0003723">
    <property type="term" value="F:RNA binding"/>
    <property type="evidence" value="ECO:0007669"/>
    <property type="project" value="InterPro"/>
</dbReference>
<dbReference type="GO" id="GO:0106005">
    <property type="term" value="P:RNA 5'-cap (guanine-N7)-methylation"/>
    <property type="evidence" value="ECO:0007669"/>
    <property type="project" value="InterPro"/>
</dbReference>
<dbReference type="Pfam" id="PF15320">
    <property type="entry name" value="RAM"/>
    <property type="match status" value="1"/>
</dbReference>
<evidence type="ECO:0000313" key="2">
    <source>
        <dbReference type="EMBL" id="CAG9536828.1"/>
    </source>
</evidence>
<dbReference type="Proteomes" id="UP000746747">
    <property type="component" value="Unassembled WGS sequence"/>
</dbReference>